<gene>
    <name evidence="8" type="ORF">C4D60_Mb04t16930</name>
</gene>
<feature type="domain" description="OVATE" evidence="7">
    <location>
        <begin position="81"/>
        <end position="140"/>
    </location>
</feature>
<evidence type="ECO:0000313" key="9">
    <source>
        <dbReference type="Proteomes" id="UP000317650"/>
    </source>
</evidence>
<dbReference type="EMBL" id="PYDT01000001">
    <property type="protein sequence ID" value="THU72884.1"/>
    <property type="molecule type" value="Genomic_DNA"/>
</dbReference>
<dbReference type="NCBIfam" id="TIGR01568">
    <property type="entry name" value="A_thal_3678"/>
    <property type="match status" value="1"/>
</dbReference>
<evidence type="ECO:0000256" key="4">
    <source>
        <dbReference type="ARBA" id="ARBA00023163"/>
    </source>
</evidence>
<evidence type="ECO:0000256" key="3">
    <source>
        <dbReference type="ARBA" id="ARBA00023015"/>
    </source>
</evidence>
<comment type="caution">
    <text evidence="8">The sequence shown here is derived from an EMBL/GenBank/DDBJ whole genome shotgun (WGS) entry which is preliminary data.</text>
</comment>
<sequence length="164" mass="17827">MDVALLQASEDQVLQEGRPQSESICFTSSPAAASGSLDAPEAVIRGLRSDRLFFEPAGSTSSIVEETDEAGSALFQGSTAMAVDSVDPFMDLRESMEEMIRAHGVEDWEWLEEMLVWYLRMNARRIHGVIVGDLLLSLAVVAAPRSYSSGSSCVFEIEDGDESC</sequence>
<dbReference type="GO" id="GO:0045892">
    <property type="term" value="P:negative regulation of DNA-templated transcription"/>
    <property type="evidence" value="ECO:0007669"/>
    <property type="project" value="UniProtKB-UniRule"/>
</dbReference>
<comment type="subcellular location">
    <subcellularLocation>
        <location evidence="1 6">Nucleus</location>
    </subcellularLocation>
</comment>
<keyword evidence="3 6" id="KW-0805">Transcription regulation</keyword>
<dbReference type="InterPro" id="IPR006458">
    <property type="entry name" value="Ovate_C"/>
</dbReference>
<keyword evidence="2 6" id="KW-0678">Repressor</keyword>
<evidence type="ECO:0000256" key="5">
    <source>
        <dbReference type="ARBA" id="ARBA00023242"/>
    </source>
</evidence>
<accession>A0A4S8KCK5</accession>
<name>A0A4S8KCK5_MUSBA</name>
<evidence type="ECO:0000256" key="6">
    <source>
        <dbReference type="RuleBase" id="RU367028"/>
    </source>
</evidence>
<dbReference type="AlphaFoldDB" id="A0A4S8KCK5"/>
<dbReference type="Proteomes" id="UP000317650">
    <property type="component" value="Chromosome 4"/>
</dbReference>
<evidence type="ECO:0000259" key="7">
    <source>
        <dbReference type="PROSITE" id="PS51754"/>
    </source>
</evidence>
<reference evidence="8 9" key="1">
    <citation type="journal article" date="2019" name="Nat. Plants">
        <title>Genome sequencing of Musa balbisiana reveals subgenome evolution and function divergence in polyploid bananas.</title>
        <authorList>
            <person name="Yao X."/>
        </authorList>
    </citation>
    <scope>NUCLEOTIDE SEQUENCE [LARGE SCALE GENOMIC DNA]</scope>
    <source>
        <strain evidence="9">cv. DH-PKW</strain>
        <tissue evidence="8">Leaves</tissue>
    </source>
</reference>
<dbReference type="PROSITE" id="PS51754">
    <property type="entry name" value="OVATE"/>
    <property type="match status" value="1"/>
</dbReference>
<dbReference type="GO" id="GO:0005634">
    <property type="term" value="C:nucleus"/>
    <property type="evidence" value="ECO:0007669"/>
    <property type="project" value="UniProtKB-SubCell"/>
</dbReference>
<dbReference type="PANTHER" id="PTHR33057:SF26">
    <property type="entry name" value="TRANSCRIPTION REPRESSOR OFP13"/>
    <property type="match status" value="1"/>
</dbReference>
<keyword evidence="4 6" id="KW-0804">Transcription</keyword>
<dbReference type="InterPro" id="IPR038933">
    <property type="entry name" value="Ovate"/>
</dbReference>
<proteinExistence type="predicted"/>
<evidence type="ECO:0000313" key="8">
    <source>
        <dbReference type="EMBL" id="THU72884.1"/>
    </source>
</evidence>
<dbReference type="Pfam" id="PF04844">
    <property type="entry name" value="Ovate"/>
    <property type="match status" value="1"/>
</dbReference>
<protein>
    <recommendedName>
        <fullName evidence="6">Transcription repressor</fullName>
    </recommendedName>
    <alternativeName>
        <fullName evidence="6">Ovate family protein</fullName>
    </alternativeName>
</protein>
<dbReference type="PANTHER" id="PTHR33057">
    <property type="entry name" value="TRANSCRIPTION REPRESSOR OFP7-RELATED"/>
    <property type="match status" value="1"/>
</dbReference>
<comment type="function">
    <text evidence="6">Transcriptional repressor that regulates multiple aspects of plant growth and development.</text>
</comment>
<evidence type="ECO:0000256" key="1">
    <source>
        <dbReference type="ARBA" id="ARBA00004123"/>
    </source>
</evidence>
<keyword evidence="9" id="KW-1185">Reference proteome</keyword>
<keyword evidence="5 6" id="KW-0539">Nucleus</keyword>
<organism evidence="8 9">
    <name type="scientific">Musa balbisiana</name>
    <name type="common">Banana</name>
    <dbReference type="NCBI Taxonomy" id="52838"/>
    <lineage>
        <taxon>Eukaryota</taxon>
        <taxon>Viridiplantae</taxon>
        <taxon>Streptophyta</taxon>
        <taxon>Embryophyta</taxon>
        <taxon>Tracheophyta</taxon>
        <taxon>Spermatophyta</taxon>
        <taxon>Magnoliopsida</taxon>
        <taxon>Liliopsida</taxon>
        <taxon>Zingiberales</taxon>
        <taxon>Musaceae</taxon>
        <taxon>Musa</taxon>
    </lineage>
</organism>
<evidence type="ECO:0000256" key="2">
    <source>
        <dbReference type="ARBA" id="ARBA00022491"/>
    </source>
</evidence>